<dbReference type="InterPro" id="IPR023996">
    <property type="entry name" value="TonB-dep_OMP_SusC/RagA"/>
</dbReference>
<evidence type="ECO:0000256" key="6">
    <source>
        <dbReference type="ARBA" id="ARBA00023237"/>
    </source>
</evidence>
<evidence type="ECO:0000256" key="4">
    <source>
        <dbReference type="ARBA" id="ARBA00022692"/>
    </source>
</evidence>
<dbReference type="Pfam" id="PF13715">
    <property type="entry name" value="CarbopepD_reg_2"/>
    <property type="match status" value="1"/>
</dbReference>
<dbReference type="InterPro" id="IPR037066">
    <property type="entry name" value="Plug_dom_sf"/>
</dbReference>
<keyword evidence="3 7" id="KW-1134">Transmembrane beta strand</keyword>
<dbReference type="Gene3D" id="2.170.130.10">
    <property type="entry name" value="TonB-dependent receptor, plug domain"/>
    <property type="match status" value="1"/>
</dbReference>
<gene>
    <name evidence="9" type="ORF">JIV24_05910</name>
</gene>
<dbReference type="InterPro" id="IPR012910">
    <property type="entry name" value="Plug_dom"/>
</dbReference>
<proteinExistence type="inferred from homology"/>
<dbReference type="SUPFAM" id="SSF56935">
    <property type="entry name" value="Porins"/>
    <property type="match status" value="1"/>
</dbReference>
<dbReference type="Gene3D" id="2.40.170.20">
    <property type="entry name" value="TonB-dependent receptor, beta-barrel domain"/>
    <property type="match status" value="1"/>
</dbReference>
<feature type="domain" description="TonB-dependent receptor plug" evidence="8">
    <location>
        <begin position="120"/>
        <end position="225"/>
    </location>
</feature>
<keyword evidence="4 7" id="KW-0812">Transmembrane</keyword>
<keyword evidence="6 7" id="KW-0998">Cell outer membrane</keyword>
<protein>
    <submittedName>
        <fullName evidence="9">TonB-dependent receptor</fullName>
    </submittedName>
</protein>
<reference evidence="9 10" key="1">
    <citation type="submission" date="2021-01" db="EMBL/GenBank/DDBJ databases">
        <title>Carboxyliciviraga sp.nov., isolated from coastal sediments.</title>
        <authorList>
            <person name="Lu D."/>
            <person name="Zhang T."/>
        </authorList>
    </citation>
    <scope>NUCLEOTIDE SEQUENCE [LARGE SCALE GENOMIC DNA]</scope>
    <source>
        <strain evidence="9 10">N1Y132</strain>
    </source>
</reference>
<evidence type="ECO:0000256" key="3">
    <source>
        <dbReference type="ARBA" id="ARBA00022452"/>
    </source>
</evidence>
<dbReference type="PROSITE" id="PS52016">
    <property type="entry name" value="TONB_DEPENDENT_REC_3"/>
    <property type="match status" value="1"/>
</dbReference>
<evidence type="ECO:0000313" key="9">
    <source>
        <dbReference type="EMBL" id="MBK3516868.1"/>
    </source>
</evidence>
<keyword evidence="10" id="KW-1185">Reference proteome</keyword>
<comment type="subcellular location">
    <subcellularLocation>
        <location evidence="1 7">Cell outer membrane</location>
        <topology evidence="1 7">Multi-pass membrane protein</topology>
    </subcellularLocation>
</comment>
<dbReference type="NCBIfam" id="TIGR04056">
    <property type="entry name" value="OMP_RagA_SusC"/>
    <property type="match status" value="1"/>
</dbReference>
<keyword evidence="2 7" id="KW-0813">Transport</keyword>
<evidence type="ECO:0000256" key="7">
    <source>
        <dbReference type="PROSITE-ProRule" id="PRU01360"/>
    </source>
</evidence>
<evidence type="ECO:0000256" key="1">
    <source>
        <dbReference type="ARBA" id="ARBA00004571"/>
    </source>
</evidence>
<dbReference type="InterPro" id="IPR039426">
    <property type="entry name" value="TonB-dep_rcpt-like"/>
</dbReference>
<dbReference type="NCBIfam" id="TIGR04057">
    <property type="entry name" value="SusC_RagA_signa"/>
    <property type="match status" value="1"/>
</dbReference>
<accession>A0ABS1HHW3</accession>
<keyword evidence="9" id="KW-0675">Receptor</keyword>
<dbReference type="InterPro" id="IPR036942">
    <property type="entry name" value="Beta-barrel_TonB_sf"/>
</dbReference>
<evidence type="ECO:0000313" key="10">
    <source>
        <dbReference type="Proteomes" id="UP000605676"/>
    </source>
</evidence>
<dbReference type="RefSeq" id="WP_200464091.1">
    <property type="nucleotide sequence ID" value="NZ_JAENRR010000009.1"/>
</dbReference>
<evidence type="ECO:0000256" key="2">
    <source>
        <dbReference type="ARBA" id="ARBA00022448"/>
    </source>
</evidence>
<dbReference type="Pfam" id="PF07715">
    <property type="entry name" value="Plug"/>
    <property type="match status" value="1"/>
</dbReference>
<dbReference type="EMBL" id="JAENRR010000009">
    <property type="protein sequence ID" value="MBK3516868.1"/>
    <property type="molecule type" value="Genomic_DNA"/>
</dbReference>
<name>A0ABS1HHW3_9BACT</name>
<dbReference type="Proteomes" id="UP000605676">
    <property type="component" value="Unassembled WGS sequence"/>
</dbReference>
<dbReference type="InterPro" id="IPR023997">
    <property type="entry name" value="TonB-dep_OMP_SusC/RagA_CS"/>
</dbReference>
<evidence type="ECO:0000259" key="8">
    <source>
        <dbReference type="Pfam" id="PF07715"/>
    </source>
</evidence>
<evidence type="ECO:0000256" key="5">
    <source>
        <dbReference type="ARBA" id="ARBA00023136"/>
    </source>
</evidence>
<keyword evidence="5 7" id="KW-0472">Membrane</keyword>
<dbReference type="SUPFAM" id="SSF49464">
    <property type="entry name" value="Carboxypeptidase regulatory domain-like"/>
    <property type="match status" value="1"/>
</dbReference>
<dbReference type="InterPro" id="IPR008969">
    <property type="entry name" value="CarboxyPept-like_regulatory"/>
</dbReference>
<sequence>MKNISRHFQVFLVVLLLNVLHFPSVFGQETITITGKVQSGDEMLPGVSIAIKGTTVGTITNIDGDYSIQANTTDILVYSFIGFKSVEEPINGRMVININLEEELTELSEVIAIGYGSVQKKDLTSAISTVKGDELAKRNVANVSQALQGQLAGVQVSSNGGSPGSEASILIRGISTINNNNPLYVVDDVPMDDISWLNPKDIENVQVLKDASASAIFGSRASNGVIVIETKKAKDGRTNISVDATYSIQDAAKKPDMADATEYAKIVNKAATNSGLDAPFADPEAFGKGTNWWDETTQLAPIQNYSLSINKGTEEMKIASGFSYFNQDGLVKGGGYERITMKLNTEYKLAKWLTVGQNLSLSKDKTDNGPDLVWDVQRVEPNIPVYLPDYEQEGKNEYSIYHPTLYTDVPNPMGTLARSFKETDYLRTIGNVFANFDFGYGITAESKFAFYLSEWEENDFGPTYFIESTDYNNENWVTRSHNNRTQFTWNNLIHYKKHFDVHKLNVTAGMTMESDENRYLYGEGYNAPNNHPDLRYIDSTEDTKRFATGSDNKNTRQSFLARANYSLGDKYLLTASFRADASSRFNEENRWGYFPSVSGAWNMAEEGFMDGFGWLSQAKLRAGWGQVGNDNIDNDALLTTLGRTVYVIGTERDIDLGQAPASVGNADLQWEIVEDMNIGADLGFWNQRLTASVDYFERRSKDMLLATSIPYYLGSAWSTPYANIGTLTTKGFEVILTYRKEYASGFKMTHSLNVSKASSKITKLVEGEAIWSGNHQRLENLTRTVQDGVAGEFYGMVTNGIFQNESEVINYTDEFGNVLQPHAQPGDMRFKDVNGDGQINADDRAVIGNPEADFTFGLNMNLAYKNFDLSMLFTGSYGNDVLNAVKPYAGTGSERYNSFAGLLDKAWDGEGTSNSQPRLAAIDNNNNFIYSDYYIEDGSHLRLKSLQLGYNLPKDWIERVAISNARLFIGGENLFTLTSFDGLDVDLGGSALERGIDWGQYPLPRIFMVGANISF</sequence>
<comment type="similarity">
    <text evidence="7">Belongs to the TonB-dependent receptor family.</text>
</comment>
<organism evidence="9 10">
    <name type="scientific">Carboxylicivirga marina</name>
    <dbReference type="NCBI Taxonomy" id="2800988"/>
    <lineage>
        <taxon>Bacteria</taxon>
        <taxon>Pseudomonadati</taxon>
        <taxon>Bacteroidota</taxon>
        <taxon>Bacteroidia</taxon>
        <taxon>Marinilabiliales</taxon>
        <taxon>Marinilabiliaceae</taxon>
        <taxon>Carboxylicivirga</taxon>
    </lineage>
</organism>
<comment type="caution">
    <text evidence="9">The sequence shown here is derived from an EMBL/GenBank/DDBJ whole genome shotgun (WGS) entry which is preliminary data.</text>
</comment>